<dbReference type="InterPro" id="IPR023214">
    <property type="entry name" value="HAD_sf"/>
</dbReference>
<dbReference type="PANTHER" id="PTHR18901">
    <property type="entry name" value="2-DEOXYGLUCOSE-6-PHOSPHATE PHOSPHATASE 2"/>
    <property type="match status" value="1"/>
</dbReference>
<organism evidence="1 2">
    <name type="scientific">Catenulispora pinistramenti</name>
    <dbReference type="NCBI Taxonomy" id="2705254"/>
    <lineage>
        <taxon>Bacteria</taxon>
        <taxon>Bacillati</taxon>
        <taxon>Actinomycetota</taxon>
        <taxon>Actinomycetes</taxon>
        <taxon>Catenulisporales</taxon>
        <taxon>Catenulisporaceae</taxon>
        <taxon>Catenulispora</taxon>
    </lineage>
</organism>
<dbReference type="PANTHER" id="PTHR18901:SF38">
    <property type="entry name" value="PSEUDOURIDINE-5'-PHOSPHATASE"/>
    <property type="match status" value="1"/>
</dbReference>
<dbReference type="InterPro" id="IPR023198">
    <property type="entry name" value="PGP-like_dom2"/>
</dbReference>
<dbReference type="Pfam" id="PF00702">
    <property type="entry name" value="Hydrolase"/>
    <property type="match status" value="1"/>
</dbReference>
<dbReference type="RefSeq" id="WP_212010423.1">
    <property type="nucleotide sequence ID" value="NZ_JAAFYZ010000057.1"/>
</dbReference>
<dbReference type="CDD" id="cd07505">
    <property type="entry name" value="HAD_BPGM-like"/>
    <property type="match status" value="1"/>
</dbReference>
<proteinExistence type="predicted"/>
<protein>
    <submittedName>
        <fullName evidence="1">HAD family phosphatase</fullName>
    </submittedName>
</protein>
<keyword evidence="2" id="KW-1185">Reference proteome</keyword>
<dbReference type="SFLD" id="SFLDS00003">
    <property type="entry name" value="Haloacid_Dehalogenase"/>
    <property type="match status" value="1"/>
</dbReference>
<gene>
    <name evidence="1" type="ORF">KGQ19_18430</name>
</gene>
<dbReference type="Proteomes" id="UP000730482">
    <property type="component" value="Unassembled WGS sequence"/>
</dbReference>
<dbReference type="InterPro" id="IPR006439">
    <property type="entry name" value="HAD-SF_hydro_IA"/>
</dbReference>
<dbReference type="SUPFAM" id="SSF56784">
    <property type="entry name" value="HAD-like"/>
    <property type="match status" value="1"/>
</dbReference>
<evidence type="ECO:0000313" key="1">
    <source>
        <dbReference type="EMBL" id="MBS2548846.1"/>
    </source>
</evidence>
<dbReference type="SFLD" id="SFLDG01135">
    <property type="entry name" value="C1.5.6:_HAD__Beta-PGM__Phospha"/>
    <property type="match status" value="1"/>
</dbReference>
<name>A0ABS5KS24_9ACTN</name>
<comment type="caution">
    <text evidence="1">The sequence shown here is derived from an EMBL/GenBank/DDBJ whole genome shotgun (WGS) entry which is preliminary data.</text>
</comment>
<sequence length="226" mass="24104">MLHPIPPAAVLFDMDGLLIDSEPTWFQAEQDLLAAYGITLGPEHYPHVLGKPIEVSTAYLLELTGHPVGAAEFAAGIETAMVERLRDGVPMMPGAKDLLVELEAAGLPLALVSASSRRIVDACLPLIGPDHFRVTVSGDDVELGKPNPDPYLLAARHLDVDPAHCVVLEDSPTGAAAGHAAGCRVIAVPHAAEVPARERVTIVDSLRRVNLAFLHGLFDERTSDNR</sequence>
<reference evidence="1 2" key="1">
    <citation type="submission" date="2020-02" db="EMBL/GenBank/DDBJ databases">
        <title>Acidophilic actinobacteria isolated from forest soil.</title>
        <authorList>
            <person name="Golinska P."/>
        </authorList>
    </citation>
    <scope>NUCLEOTIDE SEQUENCE [LARGE SCALE GENOMIC DNA]</scope>
    <source>
        <strain evidence="1 2">NL8</strain>
    </source>
</reference>
<accession>A0ABS5KS24</accession>
<dbReference type="Gene3D" id="1.10.150.240">
    <property type="entry name" value="Putative phosphatase, domain 2"/>
    <property type="match status" value="1"/>
</dbReference>
<dbReference type="NCBIfam" id="TIGR01509">
    <property type="entry name" value="HAD-SF-IA-v3"/>
    <property type="match status" value="1"/>
</dbReference>
<dbReference type="InterPro" id="IPR036412">
    <property type="entry name" value="HAD-like_sf"/>
</dbReference>
<dbReference type="Gene3D" id="3.40.50.1000">
    <property type="entry name" value="HAD superfamily/HAD-like"/>
    <property type="match status" value="1"/>
</dbReference>
<evidence type="ECO:0000313" key="2">
    <source>
        <dbReference type="Proteomes" id="UP000730482"/>
    </source>
</evidence>
<dbReference type="EMBL" id="JAAFYZ010000057">
    <property type="protein sequence ID" value="MBS2548846.1"/>
    <property type="molecule type" value="Genomic_DNA"/>
</dbReference>
<dbReference type="SFLD" id="SFLDG01129">
    <property type="entry name" value="C1.5:_HAD__Beta-PGM__Phosphata"/>
    <property type="match status" value="1"/>
</dbReference>